<dbReference type="RefSeq" id="WP_323260325.1">
    <property type="nucleotide sequence ID" value="NZ_JAYGIE010000014.1"/>
</dbReference>
<proteinExistence type="predicted"/>
<comment type="caution">
    <text evidence="2">The sequence shown here is derived from an EMBL/GenBank/DDBJ whole genome shotgun (WGS) entry which is preliminary data.</text>
</comment>
<evidence type="ECO:0000256" key="1">
    <source>
        <dbReference type="SAM" id="Phobius"/>
    </source>
</evidence>
<keyword evidence="3" id="KW-1185">Reference proteome</keyword>
<protein>
    <submittedName>
        <fullName evidence="2">Uncharacterized protein</fullName>
    </submittedName>
</protein>
<evidence type="ECO:0000313" key="2">
    <source>
        <dbReference type="EMBL" id="MEA5476987.1"/>
    </source>
</evidence>
<keyword evidence="1" id="KW-0812">Transmembrane</keyword>
<evidence type="ECO:0000313" key="3">
    <source>
        <dbReference type="Proteomes" id="UP001301388"/>
    </source>
</evidence>
<gene>
    <name evidence="2" type="ORF">VB774_05080</name>
</gene>
<accession>A0ABU5TFE7</accession>
<keyword evidence="1" id="KW-1133">Transmembrane helix</keyword>
<sequence length="83" mass="9520">MSQEDFQQQVLRSFEEIDKRFKEFDKKFDKLDFDIKEANIRIDAYQKSSVQVVNLAFGLISAAAAVVILSPTVKALTEFCLSR</sequence>
<reference evidence="2 3" key="1">
    <citation type="submission" date="2023-12" db="EMBL/GenBank/DDBJ databases">
        <title>Baltic Sea Cyanobacteria.</title>
        <authorList>
            <person name="Delbaje E."/>
            <person name="Fewer D.P."/>
            <person name="Shishido T.K."/>
        </authorList>
    </citation>
    <scope>NUCLEOTIDE SEQUENCE [LARGE SCALE GENOMIC DNA]</scope>
    <source>
        <strain evidence="2 3">UHCC 0370</strain>
    </source>
</reference>
<dbReference type="EMBL" id="JAYGIE010000014">
    <property type="protein sequence ID" value="MEA5476987.1"/>
    <property type="molecule type" value="Genomic_DNA"/>
</dbReference>
<feature type="transmembrane region" description="Helical" evidence="1">
    <location>
        <begin position="52"/>
        <end position="73"/>
    </location>
</feature>
<organism evidence="2 3">
    <name type="scientific">Pseudanabaena galeata UHCC 0370</name>
    <dbReference type="NCBI Taxonomy" id="3110310"/>
    <lineage>
        <taxon>Bacteria</taxon>
        <taxon>Bacillati</taxon>
        <taxon>Cyanobacteriota</taxon>
        <taxon>Cyanophyceae</taxon>
        <taxon>Pseudanabaenales</taxon>
        <taxon>Pseudanabaenaceae</taxon>
        <taxon>Pseudanabaena</taxon>
    </lineage>
</organism>
<name>A0ABU5TFE7_9CYAN</name>
<dbReference type="Gene3D" id="3.90.20.10">
    <property type="match status" value="1"/>
</dbReference>
<dbReference type="Proteomes" id="UP001301388">
    <property type="component" value="Unassembled WGS sequence"/>
</dbReference>
<keyword evidence="1" id="KW-0472">Membrane</keyword>